<dbReference type="GO" id="GO:0003677">
    <property type="term" value="F:DNA binding"/>
    <property type="evidence" value="ECO:0007669"/>
    <property type="project" value="UniProtKB-KW"/>
</dbReference>
<sequence>MQMKGPLPEDVLHRWFGYRTYRPGQKEIITHVLEGRDVLAVIATGGGKSLCYQIPALIRDGVGIVISPLIALMKDQVDCLAESGIPAAFLNSTQDVKDKRSIEGSILDGSLKLLYISPERLVQPSFIEFLKSTRISLFAIDEAHCISQWGHEFRPEYRKLSIIRRTFADVPIIALTATATPSVRSDIISELSLHNPAVFVGSFNRENLIYRIVKKEDGEQQLVQFLKSHQNESGIVYCFSKRQVTDLARVLQKNGFSALPYHADLPKSVRHETQDRFLRDEVRIIVATVAFGMGINKPDVRFVVHFDLPKNLEHYYQETGRAGRDGDPAECLLLYSRGDFRKIEYLIEQMAEGTERQVSLRKLHEMVGYCESRACRRAVLLTYFGESWDKPSCGNCDSCHSGRKTMDGRDTLAVIAACIDELKDDYGVSYLADIISGTADEKVIARGHDTLACFGSGHPHRRGVWVYWIRELIACGYLSRYGSRYPVVRKNPRTKDALAGKIPVRIGEPEFQSALPGEPYDGQRSPAENNLYEILRDVRKTIADELDMPPFRIFPNRTLREMAKARPRCPEDLRTIYGVGERRLMQYGQLFLEAINAYAEYEGVNG</sequence>
<comment type="cofactor">
    <cofactor evidence="2">
        <name>Zn(2+)</name>
        <dbReference type="ChEBI" id="CHEBI:29105"/>
    </cofactor>
</comment>
<dbReference type="GO" id="GO:0005737">
    <property type="term" value="C:cytoplasm"/>
    <property type="evidence" value="ECO:0007669"/>
    <property type="project" value="TreeGrafter"/>
</dbReference>
<evidence type="ECO:0000256" key="12">
    <source>
        <dbReference type="ARBA" id="ARBA00023172"/>
    </source>
</evidence>
<dbReference type="NCBIfam" id="TIGR01389">
    <property type="entry name" value="recQ"/>
    <property type="match status" value="1"/>
</dbReference>
<dbReference type="InterPro" id="IPR010997">
    <property type="entry name" value="HRDC-like_sf"/>
</dbReference>
<dbReference type="Gene3D" id="3.40.50.300">
    <property type="entry name" value="P-loop containing nucleotide triphosphate hydrolases"/>
    <property type="match status" value="2"/>
</dbReference>
<keyword evidence="12" id="KW-0233">DNA recombination</keyword>
<dbReference type="SMART" id="SM00490">
    <property type="entry name" value="HELICc"/>
    <property type="match status" value="1"/>
</dbReference>
<reference evidence="21" key="1">
    <citation type="journal article" date="2016" name="Stand. Genomic Sci.">
        <title>Complete genome sequence of Methanospirillum hungatei type strain JF1.</title>
        <authorList>
            <person name="Gunsalus R.P."/>
            <person name="Cook L.E."/>
            <person name="Crable B."/>
            <person name="Rohlin L."/>
            <person name="McDonald E."/>
            <person name="Mouttaki H."/>
            <person name="Sieber J.R."/>
            <person name="Poweleit N."/>
            <person name="Zhou H."/>
            <person name="Lapidus A.L."/>
            <person name="Daligault H.E."/>
            <person name="Land M."/>
            <person name="Gilna P."/>
            <person name="Ivanova N."/>
            <person name="Kyrpides N."/>
            <person name="Culley D.E."/>
            <person name="McInerney M.J."/>
        </authorList>
    </citation>
    <scope>NUCLEOTIDE SEQUENCE [LARGE SCALE GENOMIC DNA]</scope>
    <source>
        <strain evidence="21">ATCC 27890 / DSM 864 / NBRC 100397 / JF-1</strain>
    </source>
</reference>
<keyword evidence="9" id="KW-0862">Zinc</keyword>
<evidence type="ECO:0000256" key="7">
    <source>
        <dbReference type="ARBA" id="ARBA00022801"/>
    </source>
</evidence>
<dbReference type="SUPFAM" id="SSF52540">
    <property type="entry name" value="P-loop containing nucleoside triphosphate hydrolases"/>
    <property type="match status" value="1"/>
</dbReference>
<dbReference type="FunFam" id="3.40.50.300:FF:000156">
    <property type="entry name" value="ATP-dependent DNA helicase recQ"/>
    <property type="match status" value="1"/>
</dbReference>
<dbReference type="PROSITE" id="PS50967">
    <property type="entry name" value="HRDC"/>
    <property type="match status" value="1"/>
</dbReference>
<evidence type="ECO:0000256" key="14">
    <source>
        <dbReference type="ARBA" id="ARBA00023235"/>
    </source>
</evidence>
<dbReference type="PANTHER" id="PTHR13710">
    <property type="entry name" value="DNA HELICASE RECQ FAMILY MEMBER"/>
    <property type="match status" value="1"/>
</dbReference>
<dbReference type="HOGENOM" id="CLU_001103_14_3_2"/>
<accession>Q2FSZ9</accession>
<dbReference type="STRING" id="323259.Mhun_2398"/>
<keyword evidence="10" id="KW-0067">ATP-binding</keyword>
<name>Q2FSZ9_METHJ</name>
<comment type="catalytic activity">
    <reaction evidence="15">
        <text>Couples ATP hydrolysis with the unwinding of duplex DNA by translocating in the 3'-5' direction.</text>
        <dbReference type="EC" id="5.6.2.4"/>
    </reaction>
</comment>
<evidence type="ECO:0000256" key="16">
    <source>
        <dbReference type="ARBA" id="ARBA00034808"/>
    </source>
</evidence>
<dbReference type="Pfam" id="PF00270">
    <property type="entry name" value="DEAD"/>
    <property type="match status" value="1"/>
</dbReference>
<evidence type="ECO:0000256" key="11">
    <source>
        <dbReference type="ARBA" id="ARBA00023125"/>
    </source>
</evidence>
<dbReference type="RefSeq" id="WP_011449358.1">
    <property type="nucleotide sequence ID" value="NC_007796.1"/>
</dbReference>
<keyword evidence="14" id="KW-0413">Isomerase</keyword>
<dbReference type="SMART" id="SM00487">
    <property type="entry name" value="DEXDc"/>
    <property type="match status" value="1"/>
</dbReference>
<dbReference type="GO" id="GO:0006310">
    <property type="term" value="P:DNA recombination"/>
    <property type="evidence" value="ECO:0007669"/>
    <property type="project" value="UniProtKB-KW"/>
</dbReference>
<evidence type="ECO:0000256" key="5">
    <source>
        <dbReference type="ARBA" id="ARBA00022741"/>
    </source>
</evidence>
<dbReference type="NCBIfam" id="TIGR00614">
    <property type="entry name" value="recQ_fam"/>
    <property type="match status" value="1"/>
</dbReference>
<dbReference type="SMART" id="SM00341">
    <property type="entry name" value="HRDC"/>
    <property type="match status" value="1"/>
</dbReference>
<dbReference type="Gene3D" id="1.10.10.10">
    <property type="entry name" value="Winged helix-like DNA-binding domain superfamily/Winged helix DNA-binding domain"/>
    <property type="match status" value="1"/>
</dbReference>
<dbReference type="GO" id="GO:0006281">
    <property type="term" value="P:DNA repair"/>
    <property type="evidence" value="ECO:0007669"/>
    <property type="project" value="UniProtKB-KW"/>
</dbReference>
<dbReference type="EMBL" id="CP000254">
    <property type="protein sequence ID" value="ABD42100.1"/>
    <property type="molecule type" value="Genomic_DNA"/>
</dbReference>
<dbReference type="InterPro" id="IPR014001">
    <property type="entry name" value="Helicase_ATP-bd"/>
</dbReference>
<dbReference type="InterPro" id="IPR027417">
    <property type="entry name" value="P-loop_NTPase"/>
</dbReference>
<dbReference type="eggNOG" id="arCOG00560">
    <property type="taxonomic scope" value="Archaea"/>
</dbReference>
<dbReference type="InterPro" id="IPR018982">
    <property type="entry name" value="RQC_domain"/>
</dbReference>
<dbReference type="GO" id="GO:0030894">
    <property type="term" value="C:replisome"/>
    <property type="evidence" value="ECO:0007669"/>
    <property type="project" value="TreeGrafter"/>
</dbReference>
<dbReference type="Pfam" id="PF09382">
    <property type="entry name" value="RQC"/>
    <property type="match status" value="1"/>
</dbReference>
<dbReference type="PROSITE" id="PS51192">
    <property type="entry name" value="HELICASE_ATP_BIND_1"/>
    <property type="match status" value="1"/>
</dbReference>
<evidence type="ECO:0000313" key="21">
    <source>
        <dbReference type="Proteomes" id="UP000001941"/>
    </source>
</evidence>
<evidence type="ECO:0000256" key="2">
    <source>
        <dbReference type="ARBA" id="ARBA00001947"/>
    </source>
</evidence>
<dbReference type="KEGG" id="mhu:Mhun_2398"/>
<keyword evidence="8 20" id="KW-0347">Helicase</keyword>
<dbReference type="GO" id="GO:0016787">
    <property type="term" value="F:hydrolase activity"/>
    <property type="evidence" value="ECO:0007669"/>
    <property type="project" value="UniProtKB-KW"/>
</dbReference>
<comment type="similarity">
    <text evidence="3">Belongs to the helicase family. RecQ subfamily.</text>
</comment>
<evidence type="ECO:0000256" key="4">
    <source>
        <dbReference type="ARBA" id="ARBA00022723"/>
    </source>
</evidence>
<keyword evidence="11" id="KW-0238">DNA-binding</keyword>
<gene>
    <name evidence="20" type="ordered locus">Mhun_2398</name>
</gene>
<dbReference type="InterPro" id="IPR036388">
    <property type="entry name" value="WH-like_DNA-bd_sf"/>
</dbReference>
<keyword evidence="7" id="KW-0378">Hydrolase</keyword>
<dbReference type="InterPro" id="IPR001650">
    <property type="entry name" value="Helicase_C-like"/>
</dbReference>
<dbReference type="Pfam" id="PF00271">
    <property type="entry name" value="Helicase_C"/>
    <property type="match status" value="1"/>
</dbReference>
<keyword evidence="5" id="KW-0547">Nucleotide-binding</keyword>
<keyword evidence="4" id="KW-0479">Metal-binding</keyword>
<proteinExistence type="inferred from homology"/>
<evidence type="ECO:0000313" key="20">
    <source>
        <dbReference type="EMBL" id="ABD42100.1"/>
    </source>
</evidence>
<keyword evidence="6" id="KW-0227">DNA damage</keyword>
<dbReference type="AlphaFoldDB" id="Q2FSZ9"/>
<dbReference type="CDD" id="cd18794">
    <property type="entry name" value="SF2_C_RecQ"/>
    <property type="match status" value="1"/>
</dbReference>
<evidence type="ECO:0000256" key="15">
    <source>
        <dbReference type="ARBA" id="ARBA00034617"/>
    </source>
</evidence>
<dbReference type="Pfam" id="PF16124">
    <property type="entry name" value="RecQ_Zn_bind"/>
    <property type="match status" value="1"/>
</dbReference>
<dbReference type="InterPro" id="IPR002121">
    <property type="entry name" value="HRDC_dom"/>
</dbReference>
<dbReference type="GO" id="GO:0006260">
    <property type="term" value="P:DNA replication"/>
    <property type="evidence" value="ECO:0007669"/>
    <property type="project" value="InterPro"/>
</dbReference>
<feature type="domain" description="HRDC" evidence="17">
    <location>
        <begin position="525"/>
        <end position="605"/>
    </location>
</feature>
<evidence type="ECO:0000256" key="8">
    <source>
        <dbReference type="ARBA" id="ARBA00022806"/>
    </source>
</evidence>
<dbReference type="PROSITE" id="PS51194">
    <property type="entry name" value="HELICASE_CTER"/>
    <property type="match status" value="1"/>
</dbReference>
<dbReference type="GO" id="GO:0043138">
    <property type="term" value="F:3'-5' DNA helicase activity"/>
    <property type="evidence" value="ECO:0007669"/>
    <property type="project" value="UniProtKB-EC"/>
</dbReference>
<evidence type="ECO:0000256" key="13">
    <source>
        <dbReference type="ARBA" id="ARBA00023204"/>
    </source>
</evidence>
<dbReference type="FunFam" id="3.40.50.300:FF:000296">
    <property type="entry name" value="ATP-dependent DNA helicase RecQ"/>
    <property type="match status" value="1"/>
</dbReference>
<dbReference type="InParanoid" id="Q2FSZ9"/>
<dbReference type="GeneID" id="3922385"/>
<dbReference type="GO" id="GO:0005524">
    <property type="term" value="F:ATP binding"/>
    <property type="evidence" value="ECO:0007669"/>
    <property type="project" value="UniProtKB-KW"/>
</dbReference>
<dbReference type="SUPFAM" id="SSF46785">
    <property type="entry name" value="Winged helix' DNA-binding domain"/>
    <property type="match status" value="1"/>
</dbReference>
<dbReference type="InterPro" id="IPR032284">
    <property type="entry name" value="RecQ_Zn-bd"/>
</dbReference>
<dbReference type="InterPro" id="IPR036390">
    <property type="entry name" value="WH_DNA-bd_sf"/>
</dbReference>
<organism evidence="20 21">
    <name type="scientific">Methanospirillum hungatei JF-1 (strain ATCC 27890 / DSM 864 / NBRC 100397 / JF-1)</name>
    <dbReference type="NCBI Taxonomy" id="323259"/>
    <lineage>
        <taxon>Archaea</taxon>
        <taxon>Methanobacteriati</taxon>
        <taxon>Methanobacteriota</taxon>
        <taxon>Stenosarchaea group</taxon>
        <taxon>Methanomicrobia</taxon>
        <taxon>Methanomicrobiales</taxon>
        <taxon>Methanospirillaceae</taxon>
        <taxon>Methanospirillum</taxon>
    </lineage>
</organism>
<dbReference type="GO" id="GO:0046872">
    <property type="term" value="F:metal ion binding"/>
    <property type="evidence" value="ECO:0007669"/>
    <property type="project" value="UniProtKB-KW"/>
</dbReference>
<evidence type="ECO:0000259" key="18">
    <source>
        <dbReference type="PROSITE" id="PS51192"/>
    </source>
</evidence>
<dbReference type="EnsemblBacteria" id="ABD42100">
    <property type="protein sequence ID" value="ABD42100"/>
    <property type="gene ID" value="Mhun_2398"/>
</dbReference>
<evidence type="ECO:0000256" key="6">
    <source>
        <dbReference type="ARBA" id="ARBA00022763"/>
    </source>
</evidence>
<evidence type="ECO:0000256" key="3">
    <source>
        <dbReference type="ARBA" id="ARBA00005446"/>
    </source>
</evidence>
<dbReference type="InterPro" id="IPR011545">
    <property type="entry name" value="DEAD/DEAH_box_helicase_dom"/>
</dbReference>
<dbReference type="EC" id="5.6.2.4" evidence="16"/>
<evidence type="ECO:0000259" key="19">
    <source>
        <dbReference type="PROSITE" id="PS51194"/>
    </source>
</evidence>
<dbReference type="Gene3D" id="1.10.150.80">
    <property type="entry name" value="HRDC domain"/>
    <property type="match status" value="1"/>
</dbReference>
<evidence type="ECO:0000256" key="1">
    <source>
        <dbReference type="ARBA" id="ARBA00001946"/>
    </source>
</evidence>
<evidence type="ECO:0000256" key="9">
    <source>
        <dbReference type="ARBA" id="ARBA00022833"/>
    </source>
</evidence>
<dbReference type="Pfam" id="PF00570">
    <property type="entry name" value="HRDC"/>
    <property type="match status" value="1"/>
</dbReference>
<comment type="cofactor">
    <cofactor evidence="1">
        <name>Mg(2+)</name>
        <dbReference type="ChEBI" id="CHEBI:18420"/>
    </cofactor>
</comment>
<keyword evidence="13" id="KW-0234">DNA repair</keyword>
<dbReference type="InterPro" id="IPR006293">
    <property type="entry name" value="DNA_helicase_ATP-dep_RecQ_bac"/>
</dbReference>
<evidence type="ECO:0000259" key="17">
    <source>
        <dbReference type="PROSITE" id="PS50967"/>
    </source>
</evidence>
<protein>
    <recommendedName>
        <fullName evidence="16">DNA 3'-5' helicase</fullName>
        <ecNumber evidence="16">5.6.2.4</ecNumber>
    </recommendedName>
</protein>
<dbReference type="PANTHER" id="PTHR13710:SF105">
    <property type="entry name" value="ATP-DEPENDENT DNA HELICASE Q1"/>
    <property type="match status" value="1"/>
</dbReference>
<dbReference type="GO" id="GO:0009432">
    <property type="term" value="P:SOS response"/>
    <property type="evidence" value="ECO:0007669"/>
    <property type="project" value="InterPro"/>
</dbReference>
<dbReference type="InterPro" id="IPR004589">
    <property type="entry name" value="DNA_helicase_ATP-dep_RecQ"/>
</dbReference>
<dbReference type="SMART" id="SM00956">
    <property type="entry name" value="RQC"/>
    <property type="match status" value="1"/>
</dbReference>
<feature type="domain" description="Helicase ATP-binding" evidence="18">
    <location>
        <begin position="29"/>
        <end position="197"/>
    </location>
</feature>
<dbReference type="GO" id="GO:0009378">
    <property type="term" value="F:four-way junction helicase activity"/>
    <property type="evidence" value="ECO:0007669"/>
    <property type="project" value="TreeGrafter"/>
</dbReference>
<dbReference type="InterPro" id="IPR044876">
    <property type="entry name" value="HRDC_dom_sf"/>
</dbReference>
<evidence type="ECO:0000256" key="10">
    <source>
        <dbReference type="ARBA" id="ARBA00022840"/>
    </source>
</evidence>
<keyword evidence="21" id="KW-1185">Reference proteome</keyword>
<dbReference type="Proteomes" id="UP000001941">
    <property type="component" value="Chromosome"/>
</dbReference>
<feature type="domain" description="Helicase C-terminal" evidence="19">
    <location>
        <begin position="221"/>
        <end position="367"/>
    </location>
</feature>
<dbReference type="SUPFAM" id="SSF47819">
    <property type="entry name" value="HRDC-like"/>
    <property type="match status" value="1"/>
</dbReference>
<dbReference type="CDD" id="cd17920">
    <property type="entry name" value="DEXHc_RecQ"/>
    <property type="match status" value="1"/>
</dbReference>